<comment type="caution">
    <text evidence="1">The sequence shown here is derived from an EMBL/GenBank/DDBJ whole genome shotgun (WGS) entry which is preliminary data.</text>
</comment>
<organism evidence="1 2">
    <name type="scientific">Polarella glacialis</name>
    <name type="common">Dinoflagellate</name>
    <dbReference type="NCBI Taxonomy" id="89957"/>
    <lineage>
        <taxon>Eukaryota</taxon>
        <taxon>Sar</taxon>
        <taxon>Alveolata</taxon>
        <taxon>Dinophyceae</taxon>
        <taxon>Suessiales</taxon>
        <taxon>Suessiaceae</taxon>
        <taxon>Polarella</taxon>
    </lineage>
</organism>
<feature type="non-terminal residue" evidence="1">
    <location>
        <position position="442"/>
    </location>
</feature>
<dbReference type="AlphaFoldDB" id="A0A813I3J8"/>
<reference evidence="1" key="1">
    <citation type="submission" date="2021-02" db="EMBL/GenBank/DDBJ databases">
        <authorList>
            <person name="Dougan E. K."/>
            <person name="Rhodes N."/>
            <person name="Thang M."/>
            <person name="Chan C."/>
        </authorList>
    </citation>
    <scope>NUCLEOTIDE SEQUENCE</scope>
</reference>
<dbReference type="EMBL" id="CAJNNW010002622">
    <property type="protein sequence ID" value="CAE8644499.1"/>
    <property type="molecule type" value="Genomic_DNA"/>
</dbReference>
<accession>A0A813I3J8</accession>
<dbReference type="Proteomes" id="UP000626109">
    <property type="component" value="Unassembled WGS sequence"/>
</dbReference>
<gene>
    <name evidence="1" type="ORF">PGLA2088_LOCUS3109</name>
</gene>
<evidence type="ECO:0008006" key="3">
    <source>
        <dbReference type="Google" id="ProtNLM"/>
    </source>
</evidence>
<proteinExistence type="predicted"/>
<evidence type="ECO:0000313" key="2">
    <source>
        <dbReference type="Proteomes" id="UP000626109"/>
    </source>
</evidence>
<sequence>MHVLVEARCGIARSPWTPAAWSGHVWKGTGTPDPLLTDSLLSLVRCGGRLPTGEQLAASPDLEASAARALDLFDDYRIPGLLHADDPILFASSKGELRRVIGIVQQWCTLYKATFHCSESKTVLFAIGPQPSVNMLYQGSTLYFVQRPGQLPKPLMWSKRHKWLGVLWSSDLDFLPQAQARVAACGSIMSTLFGLLEGGVVPLALGDVLFTLKVESVMRFGRWLWGLDARVRLFLDAAYESWAKGFLAADHWRSSAVARGEIGWILSGSARCVLDVACRRASFWRHAHDTLAGGIFFRSHAIPGPTWASLSAALLSEWGLLDLPEWLLTRSGADTSVRDYTVYCKTVLYDRCLTTWLSDVASHKAPVYYSAPGPAGMTMLVAGLPWEVLVGYRSLCRFRAGLLVLGHKDGKRCQAAVRACIFCNLLSPDLWLHVLCCCPVFL</sequence>
<evidence type="ECO:0000313" key="1">
    <source>
        <dbReference type="EMBL" id="CAE8644499.1"/>
    </source>
</evidence>
<protein>
    <recommendedName>
        <fullName evidence="3">Reverse transcriptase domain-containing protein</fullName>
    </recommendedName>
</protein>
<name>A0A813I3J8_POLGL</name>